<dbReference type="InterPro" id="IPR020568">
    <property type="entry name" value="Ribosomal_Su5_D2-typ_SF"/>
</dbReference>
<dbReference type="InterPro" id="IPR014721">
    <property type="entry name" value="Ribsml_uS5_D2-typ_fold_subgr"/>
</dbReference>
<dbReference type="GO" id="GO:0006412">
    <property type="term" value="P:translation"/>
    <property type="evidence" value="ECO:0007669"/>
    <property type="project" value="InterPro"/>
</dbReference>
<dbReference type="PANTHER" id="PTHR48277:SF1">
    <property type="entry name" value="MITOCHONDRIAL RIBOSOMAL PROTEIN S5"/>
    <property type="match status" value="1"/>
</dbReference>
<evidence type="ECO:0000256" key="4">
    <source>
        <dbReference type="ARBA" id="ARBA00023128"/>
    </source>
</evidence>
<dbReference type="Pfam" id="PF00333">
    <property type="entry name" value="Ribosomal_S5"/>
    <property type="match status" value="1"/>
</dbReference>
<protein>
    <recommendedName>
        <fullName evidence="6">Small ribosomal subunit protein uS5m</fullName>
    </recommendedName>
    <alternativeName>
        <fullName evidence="7">28S ribosomal protein S5, mitochondrial</fullName>
    </alternativeName>
</protein>
<evidence type="ECO:0000313" key="13">
    <source>
        <dbReference type="Proteomes" id="UP001176521"/>
    </source>
</evidence>
<keyword evidence="3 8" id="KW-0689">Ribosomal protein</keyword>
<dbReference type="PANTHER" id="PTHR48277">
    <property type="entry name" value="MITOCHONDRIAL RIBOSOMAL PROTEIN S5"/>
    <property type="match status" value="1"/>
</dbReference>
<comment type="similarity">
    <text evidence="2 9">Belongs to the universal ribosomal protein uS5 family.</text>
</comment>
<evidence type="ECO:0000256" key="8">
    <source>
        <dbReference type="PROSITE-ProRule" id="PRU00268"/>
    </source>
</evidence>
<evidence type="ECO:0000256" key="9">
    <source>
        <dbReference type="RuleBase" id="RU003823"/>
    </source>
</evidence>
<name>A0AAN6GCE8_9BASI</name>
<dbReference type="Gene3D" id="3.30.160.20">
    <property type="match status" value="1"/>
</dbReference>
<dbReference type="EMBL" id="JAPDMQ010000129">
    <property type="protein sequence ID" value="KAK0533828.1"/>
    <property type="molecule type" value="Genomic_DNA"/>
</dbReference>
<evidence type="ECO:0000313" key="12">
    <source>
        <dbReference type="EMBL" id="KAK0533828.1"/>
    </source>
</evidence>
<keyword evidence="5 8" id="KW-0687">Ribonucleoprotein</keyword>
<dbReference type="GO" id="GO:0003735">
    <property type="term" value="F:structural constituent of ribosome"/>
    <property type="evidence" value="ECO:0007669"/>
    <property type="project" value="UniProtKB-UniRule"/>
</dbReference>
<dbReference type="FunFam" id="3.30.230.10:FF:000002">
    <property type="entry name" value="30S ribosomal protein S5"/>
    <property type="match status" value="1"/>
</dbReference>
<dbReference type="AlphaFoldDB" id="A0AAN6GCE8"/>
<feature type="compositionally biased region" description="Basic and acidic residues" evidence="10">
    <location>
        <begin position="397"/>
        <end position="412"/>
    </location>
</feature>
<dbReference type="FunFam" id="3.30.160.20:FF:000022">
    <property type="entry name" value="28S ribosomal protein S5, mitochondrial"/>
    <property type="match status" value="1"/>
</dbReference>
<organism evidence="12 13">
    <name type="scientific">Tilletia horrida</name>
    <dbReference type="NCBI Taxonomy" id="155126"/>
    <lineage>
        <taxon>Eukaryota</taxon>
        <taxon>Fungi</taxon>
        <taxon>Dikarya</taxon>
        <taxon>Basidiomycota</taxon>
        <taxon>Ustilaginomycotina</taxon>
        <taxon>Exobasidiomycetes</taxon>
        <taxon>Tilletiales</taxon>
        <taxon>Tilletiaceae</taxon>
        <taxon>Tilletia</taxon>
    </lineage>
</organism>
<evidence type="ECO:0000256" key="3">
    <source>
        <dbReference type="ARBA" id="ARBA00022980"/>
    </source>
</evidence>
<feature type="region of interest" description="Disordered" evidence="10">
    <location>
        <begin position="389"/>
        <end position="412"/>
    </location>
</feature>
<evidence type="ECO:0000256" key="5">
    <source>
        <dbReference type="ARBA" id="ARBA00023274"/>
    </source>
</evidence>
<dbReference type="InterPro" id="IPR013810">
    <property type="entry name" value="Ribosomal_uS5_N"/>
</dbReference>
<sequence length="424" mass="42843">MMRLSPLVSRAAAAAAAAAASPASAAGASAACASVCLPAVRRVRFASSSSPSSSPAEGTSSSSPTAAGPASSSSPSTPVASSSSSSSSSGDSSSSSSTSAPAASTSAPSNSTSNPPPPSRAKAASASSSSSKPAPPPPFPVVPLQFDEASLATFPSLLTHPHPILDAGVVSDVRDPRSGVLRSRLLFFNDTPIFEDFGKKVDGLLPPSAGGGEGGGGGGNNMEAESLKALANLVPLSQQEIANLHRHVLLVRRVVTMRTKGKLASMYALVVAGNGRGLVGFGEGKDDNAGKAARKAFNEAVKNLGYVKRWEGRTLEGEASGKWSATEVVLRPRPTGFGLRVPPVIHAIARSAGISDLSASIRGSSNPLNVVKATIGLLCGGTAAPPGLGDGLGGSLRRGDRGRGMRERDQISRARGRRIEEVLR</sequence>
<dbReference type="PROSITE" id="PS50881">
    <property type="entry name" value="S5_DSRBD"/>
    <property type="match status" value="1"/>
</dbReference>
<feature type="compositionally biased region" description="Low complexity" evidence="10">
    <location>
        <begin position="120"/>
        <end position="132"/>
    </location>
</feature>
<dbReference type="InterPro" id="IPR005324">
    <property type="entry name" value="Ribosomal_uS5_C"/>
</dbReference>
<dbReference type="GO" id="GO:0003723">
    <property type="term" value="F:RNA binding"/>
    <property type="evidence" value="ECO:0007669"/>
    <property type="project" value="InterPro"/>
</dbReference>
<comment type="caution">
    <text evidence="12">The sequence shown here is derived from an EMBL/GenBank/DDBJ whole genome shotgun (WGS) entry which is preliminary data.</text>
</comment>
<dbReference type="GO" id="GO:0005763">
    <property type="term" value="C:mitochondrial small ribosomal subunit"/>
    <property type="evidence" value="ECO:0007669"/>
    <property type="project" value="UniProtKB-ARBA"/>
</dbReference>
<keyword evidence="4" id="KW-0496">Mitochondrion</keyword>
<feature type="domain" description="S5 DRBM" evidence="11">
    <location>
        <begin position="244"/>
        <end position="307"/>
    </location>
</feature>
<dbReference type="InterPro" id="IPR000851">
    <property type="entry name" value="Ribosomal_uS5"/>
</dbReference>
<accession>A0AAN6GCE8</accession>
<proteinExistence type="inferred from homology"/>
<feature type="compositionally biased region" description="Low complexity" evidence="10">
    <location>
        <begin position="46"/>
        <end position="113"/>
    </location>
</feature>
<dbReference type="Gene3D" id="3.30.230.10">
    <property type="match status" value="1"/>
</dbReference>
<dbReference type="Proteomes" id="UP001176521">
    <property type="component" value="Unassembled WGS sequence"/>
</dbReference>
<evidence type="ECO:0000259" key="11">
    <source>
        <dbReference type="PROSITE" id="PS50881"/>
    </source>
</evidence>
<dbReference type="SUPFAM" id="SSF54768">
    <property type="entry name" value="dsRNA-binding domain-like"/>
    <property type="match status" value="1"/>
</dbReference>
<dbReference type="Pfam" id="PF03719">
    <property type="entry name" value="Ribosomal_S5_C"/>
    <property type="match status" value="1"/>
</dbReference>
<dbReference type="PROSITE" id="PS51257">
    <property type="entry name" value="PROKAR_LIPOPROTEIN"/>
    <property type="match status" value="1"/>
</dbReference>
<keyword evidence="13" id="KW-1185">Reference proteome</keyword>
<evidence type="ECO:0000256" key="2">
    <source>
        <dbReference type="ARBA" id="ARBA00008945"/>
    </source>
</evidence>
<dbReference type="GO" id="GO:0005743">
    <property type="term" value="C:mitochondrial inner membrane"/>
    <property type="evidence" value="ECO:0007669"/>
    <property type="project" value="UniProtKB-ARBA"/>
</dbReference>
<gene>
    <name evidence="12" type="primary">MRPS5</name>
    <name evidence="12" type="ORF">OC842_002850</name>
</gene>
<comment type="subcellular location">
    <subcellularLocation>
        <location evidence="1">Mitochondrion</location>
    </subcellularLocation>
</comment>
<feature type="region of interest" description="Disordered" evidence="10">
    <location>
        <begin position="45"/>
        <end position="141"/>
    </location>
</feature>
<evidence type="ECO:0000256" key="7">
    <source>
        <dbReference type="ARBA" id="ARBA00041606"/>
    </source>
</evidence>
<evidence type="ECO:0000256" key="6">
    <source>
        <dbReference type="ARBA" id="ARBA00039335"/>
    </source>
</evidence>
<evidence type="ECO:0000256" key="1">
    <source>
        <dbReference type="ARBA" id="ARBA00004173"/>
    </source>
</evidence>
<dbReference type="SUPFAM" id="SSF54211">
    <property type="entry name" value="Ribosomal protein S5 domain 2-like"/>
    <property type="match status" value="1"/>
</dbReference>
<reference evidence="12" key="1">
    <citation type="journal article" date="2023" name="PhytoFront">
        <title>Draft Genome Resources of Seven Strains of Tilletia horrida, Causal Agent of Kernel Smut of Rice.</title>
        <authorList>
            <person name="Khanal S."/>
            <person name="Antony Babu S."/>
            <person name="Zhou X.G."/>
        </authorList>
    </citation>
    <scope>NUCLEOTIDE SEQUENCE</scope>
    <source>
        <strain evidence="12">TX3</strain>
    </source>
</reference>
<evidence type="ECO:0000256" key="10">
    <source>
        <dbReference type="SAM" id="MobiDB-lite"/>
    </source>
</evidence>